<keyword evidence="3" id="KW-1185">Reference proteome</keyword>
<sequence>MVVCGRGKLGYLTGDTVEPPITDPKYKLWQAENSIVLANRSRNNDIRDNRRSDRHWCDHCKKSSHTKAVCWVLHGKPDNWTPMRQGDQRDPTGDHRGNNQSGGLQHSSGVGGNSAIT</sequence>
<dbReference type="AlphaFoldDB" id="A0AAV3S1V9"/>
<accession>A0AAV3S1V9</accession>
<evidence type="ECO:0000256" key="1">
    <source>
        <dbReference type="SAM" id="MobiDB-lite"/>
    </source>
</evidence>
<feature type="compositionally biased region" description="Polar residues" evidence="1">
    <location>
        <begin position="98"/>
        <end position="117"/>
    </location>
</feature>
<evidence type="ECO:0000313" key="3">
    <source>
        <dbReference type="Proteomes" id="UP001454036"/>
    </source>
</evidence>
<organism evidence="2 3">
    <name type="scientific">Lithospermum erythrorhizon</name>
    <name type="common">Purple gromwell</name>
    <name type="synonym">Lithospermum officinale var. erythrorhizon</name>
    <dbReference type="NCBI Taxonomy" id="34254"/>
    <lineage>
        <taxon>Eukaryota</taxon>
        <taxon>Viridiplantae</taxon>
        <taxon>Streptophyta</taxon>
        <taxon>Embryophyta</taxon>
        <taxon>Tracheophyta</taxon>
        <taxon>Spermatophyta</taxon>
        <taxon>Magnoliopsida</taxon>
        <taxon>eudicotyledons</taxon>
        <taxon>Gunneridae</taxon>
        <taxon>Pentapetalae</taxon>
        <taxon>asterids</taxon>
        <taxon>lamiids</taxon>
        <taxon>Boraginales</taxon>
        <taxon>Boraginaceae</taxon>
        <taxon>Boraginoideae</taxon>
        <taxon>Lithospermeae</taxon>
        <taxon>Lithospermum</taxon>
    </lineage>
</organism>
<dbReference type="EMBL" id="BAABME010013951">
    <property type="protein sequence ID" value="GAA0186694.1"/>
    <property type="molecule type" value="Genomic_DNA"/>
</dbReference>
<reference evidence="2 3" key="1">
    <citation type="submission" date="2024-01" db="EMBL/GenBank/DDBJ databases">
        <title>The complete chloroplast genome sequence of Lithospermum erythrorhizon: insights into the phylogenetic relationship among Boraginaceae species and the maternal lineages of purple gromwells.</title>
        <authorList>
            <person name="Okada T."/>
            <person name="Watanabe K."/>
        </authorList>
    </citation>
    <scope>NUCLEOTIDE SEQUENCE [LARGE SCALE GENOMIC DNA]</scope>
</reference>
<proteinExistence type="predicted"/>
<evidence type="ECO:0000313" key="2">
    <source>
        <dbReference type="EMBL" id="GAA0186694.1"/>
    </source>
</evidence>
<dbReference type="Proteomes" id="UP001454036">
    <property type="component" value="Unassembled WGS sequence"/>
</dbReference>
<protein>
    <submittedName>
        <fullName evidence="2">Uncharacterized protein</fullName>
    </submittedName>
</protein>
<gene>
    <name evidence="2" type="ORF">LIER_33982</name>
</gene>
<feature type="compositionally biased region" description="Basic and acidic residues" evidence="1">
    <location>
        <begin position="86"/>
        <end position="97"/>
    </location>
</feature>
<name>A0AAV3S1V9_LITER</name>
<comment type="caution">
    <text evidence="2">The sequence shown here is derived from an EMBL/GenBank/DDBJ whole genome shotgun (WGS) entry which is preliminary data.</text>
</comment>
<feature type="region of interest" description="Disordered" evidence="1">
    <location>
        <begin position="76"/>
        <end position="117"/>
    </location>
</feature>